<dbReference type="GO" id="GO:0004364">
    <property type="term" value="F:glutathione transferase activity"/>
    <property type="evidence" value="ECO:0007669"/>
    <property type="project" value="UniProtKB-EC"/>
</dbReference>
<dbReference type="GO" id="GO:0016853">
    <property type="term" value="F:isomerase activity"/>
    <property type="evidence" value="ECO:0007669"/>
    <property type="project" value="UniProtKB-KW"/>
</dbReference>
<dbReference type="InterPro" id="IPR040079">
    <property type="entry name" value="Glutathione_S-Trfase"/>
</dbReference>
<feature type="domain" description="GST N-terminal" evidence="4">
    <location>
        <begin position="1"/>
        <end position="83"/>
    </location>
</feature>
<keyword evidence="6" id="KW-0413">Isomerase</keyword>
<dbReference type="InterPro" id="IPR010987">
    <property type="entry name" value="Glutathione-S-Trfase_C-like"/>
</dbReference>
<dbReference type="PROSITE" id="PS50404">
    <property type="entry name" value="GST_NTER"/>
    <property type="match status" value="1"/>
</dbReference>
<keyword evidence="2" id="KW-0808">Transferase</keyword>
<dbReference type="PANTHER" id="PTHR44051">
    <property type="entry name" value="GLUTATHIONE S-TRANSFERASE-RELATED"/>
    <property type="match status" value="1"/>
</dbReference>
<sequence length="233" mass="26025">MTLLVVHHLEHSRSHRVLWLLEELGVAYELRTYPRDARTRLAPPELKAIHPLGKAPVITHGDVTVAESGAILEYLAESFPPAPDGELGNLVPPPGTAAHRDNRFWMHFAEGSLMNWVVMKLVFVNIPKQRMPFFARPIAREISRQVLQRFVDPNIDAALGLLEQTLRDRPWLTGQRLALADFQMSFAVEAALALGGPQTAARFPGVAAYRERYRARPAYQRALAKGGPEIMGV</sequence>
<evidence type="ECO:0000256" key="2">
    <source>
        <dbReference type="ARBA" id="ARBA00022679"/>
    </source>
</evidence>
<dbReference type="InterPro" id="IPR004046">
    <property type="entry name" value="GST_C"/>
</dbReference>
<keyword evidence="7" id="KW-1185">Reference proteome</keyword>
<dbReference type="SFLD" id="SFLDG01150">
    <property type="entry name" value="Main.1:_Beta-like"/>
    <property type="match status" value="1"/>
</dbReference>
<dbReference type="Gene3D" id="3.40.30.10">
    <property type="entry name" value="Glutaredoxin"/>
    <property type="match status" value="1"/>
</dbReference>
<proteinExistence type="predicted"/>
<dbReference type="InterPro" id="IPR036282">
    <property type="entry name" value="Glutathione-S-Trfase_C_sf"/>
</dbReference>
<comment type="caution">
    <text evidence="6">The sequence shown here is derived from an EMBL/GenBank/DDBJ whole genome shotgun (WGS) entry which is preliminary data.</text>
</comment>
<dbReference type="GO" id="GO:0004601">
    <property type="term" value="F:peroxidase activity"/>
    <property type="evidence" value="ECO:0007669"/>
    <property type="project" value="UniProtKB-ARBA"/>
</dbReference>
<dbReference type="FunFam" id="3.40.30.10:FF:000156">
    <property type="entry name" value="Glutathione S-transferase 1"/>
    <property type="match status" value="1"/>
</dbReference>
<dbReference type="SFLD" id="SFLDG00358">
    <property type="entry name" value="Main_(cytGST)"/>
    <property type="match status" value="1"/>
</dbReference>
<dbReference type="SUPFAM" id="SSF52833">
    <property type="entry name" value="Thioredoxin-like"/>
    <property type="match status" value="1"/>
</dbReference>
<dbReference type="SFLD" id="SFLDS00019">
    <property type="entry name" value="Glutathione_Transferase_(cytos"/>
    <property type="match status" value="1"/>
</dbReference>
<evidence type="ECO:0000256" key="3">
    <source>
        <dbReference type="ARBA" id="ARBA00047960"/>
    </source>
</evidence>
<dbReference type="CDD" id="cd03189">
    <property type="entry name" value="GST_C_GTT1_like"/>
    <property type="match status" value="1"/>
</dbReference>
<dbReference type="Gene3D" id="1.20.1050.10">
    <property type="match status" value="1"/>
</dbReference>
<dbReference type="SUPFAM" id="SSF47616">
    <property type="entry name" value="GST C-terminal domain-like"/>
    <property type="match status" value="1"/>
</dbReference>
<dbReference type="PANTHER" id="PTHR44051:SF9">
    <property type="entry name" value="GLUTATHIONE S-TRANSFERASE 1"/>
    <property type="match status" value="1"/>
</dbReference>
<reference evidence="6 7" key="1">
    <citation type="submission" date="2019-07" db="EMBL/GenBank/DDBJ databases">
        <title>Tepidimonas aquatica CLN-1 draft genome.</title>
        <authorList>
            <person name="Da Costa M.S."/>
            <person name="Froufe H.J.C."/>
            <person name="Egas C."/>
            <person name="Albuquerque L."/>
        </authorList>
    </citation>
    <scope>NUCLEOTIDE SEQUENCE [LARGE SCALE GENOMIC DNA]</scope>
    <source>
        <strain evidence="6 7">CLN-1</strain>
    </source>
</reference>
<dbReference type="InterPro" id="IPR036249">
    <property type="entry name" value="Thioredoxin-like_sf"/>
</dbReference>
<evidence type="ECO:0000256" key="1">
    <source>
        <dbReference type="ARBA" id="ARBA00012452"/>
    </source>
</evidence>
<gene>
    <name evidence="6" type="ORF">Taqua_01673</name>
</gene>
<dbReference type="PROSITE" id="PS50405">
    <property type="entry name" value="GST_CTER"/>
    <property type="match status" value="1"/>
</dbReference>
<dbReference type="EMBL" id="VJNA01000019">
    <property type="protein sequence ID" value="TSE23931.1"/>
    <property type="molecule type" value="Genomic_DNA"/>
</dbReference>
<accession>A0A554WK23</accession>
<dbReference type="Pfam" id="PF14497">
    <property type="entry name" value="GST_C_3"/>
    <property type="match status" value="1"/>
</dbReference>
<feature type="domain" description="GST C-terminal" evidence="5">
    <location>
        <begin position="95"/>
        <end position="233"/>
    </location>
</feature>
<dbReference type="InterPro" id="IPR004045">
    <property type="entry name" value="Glutathione_S-Trfase_N"/>
</dbReference>
<evidence type="ECO:0000313" key="7">
    <source>
        <dbReference type="Proteomes" id="UP000318554"/>
    </source>
</evidence>
<dbReference type="CDD" id="cd03046">
    <property type="entry name" value="GST_N_GTT1_like"/>
    <property type="match status" value="1"/>
</dbReference>
<dbReference type="EC" id="2.5.1.18" evidence="1"/>
<dbReference type="GO" id="GO:0005737">
    <property type="term" value="C:cytoplasm"/>
    <property type="evidence" value="ECO:0007669"/>
    <property type="project" value="UniProtKB-ARBA"/>
</dbReference>
<dbReference type="Pfam" id="PF02798">
    <property type="entry name" value="GST_N"/>
    <property type="match status" value="1"/>
</dbReference>
<name>A0A554WK23_9BURK</name>
<evidence type="ECO:0000313" key="6">
    <source>
        <dbReference type="EMBL" id="TSE23931.1"/>
    </source>
</evidence>
<evidence type="ECO:0000259" key="5">
    <source>
        <dbReference type="PROSITE" id="PS50405"/>
    </source>
</evidence>
<comment type="catalytic activity">
    <reaction evidence="3">
        <text>RX + glutathione = an S-substituted glutathione + a halide anion + H(+)</text>
        <dbReference type="Rhea" id="RHEA:16437"/>
        <dbReference type="ChEBI" id="CHEBI:15378"/>
        <dbReference type="ChEBI" id="CHEBI:16042"/>
        <dbReference type="ChEBI" id="CHEBI:17792"/>
        <dbReference type="ChEBI" id="CHEBI:57925"/>
        <dbReference type="ChEBI" id="CHEBI:90779"/>
        <dbReference type="EC" id="2.5.1.18"/>
    </reaction>
</comment>
<organism evidence="6 7">
    <name type="scientific">Tepidimonas aquatica</name>
    <dbReference type="NCBI Taxonomy" id="247482"/>
    <lineage>
        <taxon>Bacteria</taxon>
        <taxon>Pseudomonadati</taxon>
        <taxon>Pseudomonadota</taxon>
        <taxon>Betaproteobacteria</taxon>
        <taxon>Burkholderiales</taxon>
        <taxon>Tepidimonas</taxon>
    </lineage>
</organism>
<protein>
    <recommendedName>
        <fullName evidence="1">glutathione transferase</fullName>
        <ecNumber evidence="1">2.5.1.18</ecNumber>
    </recommendedName>
</protein>
<dbReference type="AlphaFoldDB" id="A0A554WK23"/>
<dbReference type="Proteomes" id="UP000318554">
    <property type="component" value="Unassembled WGS sequence"/>
</dbReference>
<evidence type="ECO:0000259" key="4">
    <source>
        <dbReference type="PROSITE" id="PS50404"/>
    </source>
</evidence>